<dbReference type="Proteomes" id="UP000821656">
    <property type="component" value="Unassembled WGS sequence"/>
</dbReference>
<name>A0A1B9BGQ6_CLOBE</name>
<accession>A0A1B9BGQ6</accession>
<gene>
    <name evidence="1" type="ORF">DFH45_002707</name>
</gene>
<sequence length="200" mass="23874">MLERVDEKILDFLNEMEKREEIRNICDGNPIKIGKRYYEFEEKCFFEDKLKIYIPKDFEEMPLEVRKLKYPSESRPEIIRSNEEGSIAVTLNIIDSPLDEERVEELKDGMKMIIKKTNPANVFYEDGIIEVDSKNVGFFEFKSSAIDDFIYNLMFFLEFKEKTLMGTFSCLYKDYKDWRDVAFQVIRNIKVEKENGEDDE</sequence>
<dbReference type="EMBL" id="JABSXK010000001">
    <property type="protein sequence ID" value="NRV09744.1"/>
    <property type="molecule type" value="Genomic_DNA"/>
</dbReference>
<evidence type="ECO:0000313" key="2">
    <source>
        <dbReference type="Proteomes" id="UP000821656"/>
    </source>
</evidence>
<organism evidence="1 2">
    <name type="scientific">Clostridium beijerinckii</name>
    <name type="common">Clostridium MP</name>
    <dbReference type="NCBI Taxonomy" id="1520"/>
    <lineage>
        <taxon>Bacteria</taxon>
        <taxon>Bacillati</taxon>
        <taxon>Bacillota</taxon>
        <taxon>Clostridia</taxon>
        <taxon>Eubacteriales</taxon>
        <taxon>Clostridiaceae</taxon>
        <taxon>Clostridium</taxon>
    </lineage>
</organism>
<dbReference type="AlphaFoldDB" id="A0A1B9BGQ6"/>
<dbReference type="RefSeq" id="WP_065418980.1">
    <property type="nucleotide sequence ID" value="NZ_CP016090.1"/>
</dbReference>
<evidence type="ECO:0000313" key="1">
    <source>
        <dbReference type="EMBL" id="NRV09744.1"/>
    </source>
</evidence>
<comment type="caution">
    <text evidence="1">The sequence shown here is derived from an EMBL/GenBank/DDBJ whole genome shotgun (WGS) entry which is preliminary data.</text>
</comment>
<protein>
    <submittedName>
        <fullName evidence="1">Uncharacterized protein</fullName>
    </submittedName>
</protein>
<reference evidence="1" key="1">
    <citation type="submission" date="2020-05" db="EMBL/GenBank/DDBJ databases">
        <title>Genomic insights into acetone-butanol-ethanol (ABE) fermentation by sequencing solventogenic clostridia strains.</title>
        <authorList>
            <person name="Brown S."/>
        </authorList>
    </citation>
    <scope>NUCLEOTIDE SEQUENCE</scope>
    <source>
        <strain evidence="1">DJ126</strain>
    </source>
</reference>
<proteinExistence type="predicted"/>